<dbReference type="SMART" id="SM00368">
    <property type="entry name" value="LRR_RI"/>
    <property type="match status" value="3"/>
</dbReference>
<comment type="caution">
    <text evidence="6">The sequence shown here is derived from an EMBL/GenBank/DDBJ whole genome shotgun (WGS) entry which is preliminary data.</text>
</comment>
<keyword evidence="2" id="KW-0963">Cytoplasm</keyword>
<feature type="region of interest" description="Disordered" evidence="5">
    <location>
        <begin position="1"/>
        <end position="62"/>
    </location>
</feature>
<keyword evidence="3" id="KW-0206">Cytoskeleton</keyword>
<evidence type="ECO:0000313" key="6">
    <source>
        <dbReference type="EMBL" id="KAG0322240.1"/>
    </source>
</evidence>
<evidence type="ECO:0000256" key="3">
    <source>
        <dbReference type="ARBA" id="ARBA00023212"/>
    </source>
</evidence>
<comment type="subcellular location">
    <subcellularLocation>
        <location evidence="1">Cytoplasm</location>
        <location evidence="1">Cytoskeleton</location>
    </subcellularLocation>
</comment>
<dbReference type="InterPro" id="IPR032675">
    <property type="entry name" value="LRR_dom_sf"/>
</dbReference>
<dbReference type="Pfam" id="PF13516">
    <property type="entry name" value="LRR_6"/>
    <property type="match status" value="3"/>
</dbReference>
<dbReference type="OrthoDB" id="2444617at2759"/>
<reference evidence="6" key="1">
    <citation type="journal article" date="2020" name="Fungal Divers.">
        <title>Resolving the Mortierellaceae phylogeny through synthesis of multi-gene phylogenetics and phylogenomics.</title>
        <authorList>
            <person name="Vandepol N."/>
            <person name="Liber J."/>
            <person name="Desiro A."/>
            <person name="Na H."/>
            <person name="Kennedy M."/>
            <person name="Barry K."/>
            <person name="Grigoriev I.V."/>
            <person name="Miller A.N."/>
            <person name="O'Donnell K."/>
            <person name="Stajich J.E."/>
            <person name="Bonito G."/>
        </authorList>
    </citation>
    <scope>NUCLEOTIDE SEQUENCE</scope>
    <source>
        <strain evidence="6">NVP60</strain>
    </source>
</reference>
<gene>
    <name evidence="6" type="ORF">BGZ97_007979</name>
</gene>
<dbReference type="EMBL" id="JAAAIN010000036">
    <property type="protein sequence ID" value="KAG0322240.1"/>
    <property type="molecule type" value="Genomic_DNA"/>
</dbReference>
<dbReference type="GO" id="GO:0005856">
    <property type="term" value="C:cytoskeleton"/>
    <property type="evidence" value="ECO:0007669"/>
    <property type="project" value="UniProtKB-SubCell"/>
</dbReference>
<dbReference type="PANTHER" id="PTHR24107:SF2">
    <property type="entry name" value="NLR FAMILY CARD DOMAIN CONTAINING 3"/>
    <property type="match status" value="1"/>
</dbReference>
<dbReference type="InterPro" id="IPR001611">
    <property type="entry name" value="Leu-rich_rpt"/>
</dbReference>
<evidence type="ECO:0000256" key="2">
    <source>
        <dbReference type="ARBA" id="ARBA00022490"/>
    </source>
</evidence>
<evidence type="ECO:0008006" key="8">
    <source>
        <dbReference type="Google" id="ProtNLM"/>
    </source>
</evidence>
<dbReference type="Gene3D" id="3.80.10.10">
    <property type="entry name" value="Ribonuclease Inhibitor"/>
    <property type="match status" value="1"/>
</dbReference>
<evidence type="ECO:0000256" key="4">
    <source>
        <dbReference type="SAM" id="Coils"/>
    </source>
</evidence>
<feature type="compositionally biased region" description="Low complexity" evidence="5">
    <location>
        <begin position="25"/>
        <end position="48"/>
    </location>
</feature>
<feature type="non-terminal residue" evidence="6">
    <location>
        <position position="742"/>
    </location>
</feature>
<dbReference type="SUPFAM" id="SSF52047">
    <property type="entry name" value="RNI-like"/>
    <property type="match status" value="1"/>
</dbReference>
<name>A0A9P6RMB5_9FUNG</name>
<dbReference type="InterPro" id="IPR052410">
    <property type="entry name" value="DRC5"/>
</dbReference>
<dbReference type="Proteomes" id="UP000823405">
    <property type="component" value="Unassembled WGS sequence"/>
</dbReference>
<feature type="compositionally biased region" description="Polar residues" evidence="5">
    <location>
        <begin position="1"/>
        <end position="14"/>
    </location>
</feature>
<keyword evidence="7" id="KW-1185">Reference proteome</keyword>
<proteinExistence type="predicted"/>
<dbReference type="AlphaFoldDB" id="A0A9P6RMB5"/>
<keyword evidence="4" id="KW-0175">Coiled coil</keyword>
<accession>A0A9P6RMB5</accession>
<protein>
    <recommendedName>
        <fullName evidence="8">RNI-like protein</fullName>
    </recommendedName>
</protein>
<sequence length="742" mass="81331">MATSPASGQVGTTVDNPTTNPPADAPAEVPTTNAPADAPTDASTNAPAITPAGAPADHPTEDNAVGILHITSPPSEKPFHDISVSRVSTAFSLSPSKASASVEVVAPKVALLQKIAKLASKKAQAFEVEQRFISSLAPNIQERIRASSNAHNLSVEALNDGRVEESKRLKKDFNGHFQELKAKNTDPTALTVELLLTMMAKQDEHNAMQEEMKQLLIDAHKALNAKQDKIKELQIQALGQLAVLQTRIKAVLTQTYELHECPIPWLFVVLPQNPSRWDRVNPFSNKFRLYFLCDCGEHTKSINSTAKIHHIHIAKHDGYEIARPSEFFKQYGPYVLTILKMLKFGISVAGVAIPAISRLVRADVVDQASTYLQELKENIEPGMNQVITLMDDISKDEGAAIEGLDEDMENKLALEGADLRKLDTFLKDKDANKVLGDMFRTVTDEGYVKWVCLDHYRENYPGSTAKEFQRILDSVGGSVNEHLGRVEVKLRSRVLAEQFFSALGKARSVHELDVDLDWACNMSDLEAMEDALTKSRVSILRLDIQQFQLSLGNTPSSACAEVAVHRIMELPNMKVIHIILPKEFAKVSRLQSTHIYKLSFEMIVGKRDGREYRILTEKFKGSSIPTAWCLYSNSTGNNGAKGLAKALKTNSTLTTWDLRYNSIGDDGAKALAEALKTSSTLTTLDLHDNSIGDDGAKALAEALKTNSALTTLNLEDNSIGSDGAKALAEALRTNSPLTTFDL</sequence>
<feature type="coiled-coil region" evidence="4">
    <location>
        <begin position="198"/>
        <end position="236"/>
    </location>
</feature>
<organism evidence="6 7">
    <name type="scientific">Linnemannia gamsii</name>
    <dbReference type="NCBI Taxonomy" id="64522"/>
    <lineage>
        <taxon>Eukaryota</taxon>
        <taxon>Fungi</taxon>
        <taxon>Fungi incertae sedis</taxon>
        <taxon>Mucoromycota</taxon>
        <taxon>Mortierellomycotina</taxon>
        <taxon>Mortierellomycetes</taxon>
        <taxon>Mortierellales</taxon>
        <taxon>Mortierellaceae</taxon>
        <taxon>Linnemannia</taxon>
    </lineage>
</organism>
<evidence type="ECO:0000256" key="5">
    <source>
        <dbReference type="SAM" id="MobiDB-lite"/>
    </source>
</evidence>
<evidence type="ECO:0000256" key="1">
    <source>
        <dbReference type="ARBA" id="ARBA00004245"/>
    </source>
</evidence>
<dbReference type="PANTHER" id="PTHR24107">
    <property type="entry name" value="YNEIN REGULATORY COMPLEX SUBUNIT 5"/>
    <property type="match status" value="1"/>
</dbReference>
<evidence type="ECO:0000313" key="7">
    <source>
        <dbReference type="Proteomes" id="UP000823405"/>
    </source>
</evidence>